<dbReference type="InterPro" id="IPR048367">
    <property type="entry name" value="TNP-like_RNaseH_C"/>
</dbReference>
<evidence type="ECO:0000259" key="1">
    <source>
        <dbReference type="Pfam" id="PF21789"/>
    </source>
</evidence>
<sequence>WQTTIKVIMFLWHNMKEIDGFNYLSLRDLNQDSLENLFCSIRFHGMANTNPSCHQFTAALKTVVINKSALPPGSNGNCEEDTCSSLDDLCPSLKYVFDDHDIEVREDPQSAAFTEFKTLKLENTTCEDSQGFAYVAGYVLKSINVPDCEACQNRHLLITFKDMDSDQKLIYASDSVMKLVQNIHNNLYIFLEEHGFELQLERKFKLLFTF</sequence>
<dbReference type="AlphaFoldDB" id="A0A8K0D910"/>
<reference evidence="2" key="1">
    <citation type="submission" date="2019-08" db="EMBL/GenBank/DDBJ databases">
        <title>The genome of the North American firefly Photinus pyralis.</title>
        <authorList>
            <consortium name="Photinus pyralis genome working group"/>
            <person name="Fallon T.R."/>
            <person name="Sander Lower S.E."/>
            <person name="Weng J.-K."/>
        </authorList>
    </citation>
    <scope>NUCLEOTIDE SEQUENCE</scope>
    <source>
        <strain evidence="2">TRF0915ILg1</strain>
        <tissue evidence="2">Whole body</tissue>
    </source>
</reference>
<feature type="domain" description="Transposable element P transposase-like RNase H C-terminal" evidence="1">
    <location>
        <begin position="29"/>
        <end position="59"/>
    </location>
</feature>
<comment type="caution">
    <text evidence="2">The sequence shown here is derived from an EMBL/GenBank/DDBJ whole genome shotgun (WGS) entry which is preliminary data.</text>
</comment>
<gene>
    <name evidence="2" type="ORF">ILUMI_06938</name>
</gene>
<proteinExistence type="predicted"/>
<dbReference type="Proteomes" id="UP000801492">
    <property type="component" value="Unassembled WGS sequence"/>
</dbReference>
<dbReference type="OrthoDB" id="7440550at2759"/>
<evidence type="ECO:0000313" key="3">
    <source>
        <dbReference type="Proteomes" id="UP000801492"/>
    </source>
</evidence>
<evidence type="ECO:0000313" key="2">
    <source>
        <dbReference type="EMBL" id="KAF2899237.1"/>
    </source>
</evidence>
<feature type="non-terminal residue" evidence="2">
    <location>
        <position position="1"/>
    </location>
</feature>
<organism evidence="2 3">
    <name type="scientific">Ignelater luminosus</name>
    <name type="common">Cucubano</name>
    <name type="synonym">Pyrophorus luminosus</name>
    <dbReference type="NCBI Taxonomy" id="2038154"/>
    <lineage>
        <taxon>Eukaryota</taxon>
        <taxon>Metazoa</taxon>
        <taxon>Ecdysozoa</taxon>
        <taxon>Arthropoda</taxon>
        <taxon>Hexapoda</taxon>
        <taxon>Insecta</taxon>
        <taxon>Pterygota</taxon>
        <taxon>Neoptera</taxon>
        <taxon>Endopterygota</taxon>
        <taxon>Coleoptera</taxon>
        <taxon>Polyphaga</taxon>
        <taxon>Elateriformia</taxon>
        <taxon>Elateroidea</taxon>
        <taxon>Elateridae</taxon>
        <taxon>Agrypninae</taxon>
        <taxon>Pyrophorini</taxon>
        <taxon>Ignelater</taxon>
    </lineage>
</organism>
<accession>A0A8K0D910</accession>
<protein>
    <recommendedName>
        <fullName evidence="1">Transposable element P transposase-like RNase H C-terminal domain-containing protein</fullName>
    </recommendedName>
</protein>
<dbReference type="Pfam" id="PF21789">
    <property type="entry name" value="TNP-like_RNaseH_C"/>
    <property type="match status" value="1"/>
</dbReference>
<keyword evidence="3" id="KW-1185">Reference proteome</keyword>
<dbReference type="EMBL" id="VTPC01002947">
    <property type="protein sequence ID" value="KAF2899237.1"/>
    <property type="molecule type" value="Genomic_DNA"/>
</dbReference>
<name>A0A8K0D910_IGNLU</name>